<feature type="region of interest" description="Disordered" evidence="1">
    <location>
        <begin position="96"/>
        <end position="128"/>
    </location>
</feature>
<reference evidence="2" key="6">
    <citation type="submission" date="2004-03" db="EMBL/GenBank/DDBJ databases">
        <authorList>
            <person name="Arakawa T."/>
            <person name="Carninci P."/>
            <person name="Fukuda S."/>
            <person name="Hashizume W."/>
            <person name="Hayashida K."/>
            <person name="Hori F."/>
            <person name="Iida J."/>
            <person name="Imamura K."/>
            <person name="Imotani K."/>
            <person name="Itoh M."/>
            <person name="Kanagawa S."/>
            <person name="Kawai J."/>
            <person name="Kojima M."/>
            <person name="Konno H."/>
            <person name="Murata M."/>
            <person name="Nakamura M."/>
            <person name="Ninomiya N."/>
            <person name="Nishiyori H."/>
            <person name="Nomura K."/>
            <person name="Ohno M."/>
            <person name="Sakazume N."/>
            <person name="Sano H."/>
            <person name="Sasaki D."/>
            <person name="Shibata K."/>
            <person name="Shiraki T."/>
            <person name="Tagami M."/>
            <person name="Tagami Y."/>
            <person name="Waki K."/>
            <person name="Watahiki A."/>
            <person name="Muramatsu M."/>
            <person name="Hayashizaki Y."/>
        </authorList>
    </citation>
    <scope>NUCLEOTIDE SEQUENCE</scope>
    <source>
        <strain evidence="2">NOD</strain>
    </source>
</reference>
<reference evidence="2" key="7">
    <citation type="journal article" date="2005" name="Science">
        <title>The Transcriptional Landscape of the Mammalian Genome.</title>
        <authorList>
            <consortium name="The FANTOM Consortium"/>
            <consortium name="Riken Genome Exploration Research Group and Genome Science Group (Genome Network Project Core Group)"/>
        </authorList>
    </citation>
    <scope>NUCLEOTIDE SEQUENCE</scope>
    <source>
        <strain evidence="2">NOD</strain>
    </source>
</reference>
<organism evidence="2">
    <name type="scientific">Mus musculus</name>
    <name type="common">Mouse</name>
    <dbReference type="NCBI Taxonomy" id="10090"/>
    <lineage>
        <taxon>Eukaryota</taxon>
        <taxon>Metazoa</taxon>
        <taxon>Chordata</taxon>
        <taxon>Craniata</taxon>
        <taxon>Vertebrata</taxon>
        <taxon>Euteleostomi</taxon>
        <taxon>Mammalia</taxon>
        <taxon>Eutheria</taxon>
        <taxon>Euarchontoglires</taxon>
        <taxon>Glires</taxon>
        <taxon>Rodentia</taxon>
        <taxon>Myomorpha</taxon>
        <taxon>Muroidea</taxon>
        <taxon>Muridae</taxon>
        <taxon>Murinae</taxon>
        <taxon>Mus</taxon>
        <taxon>Mus</taxon>
    </lineage>
</organism>
<reference evidence="2" key="2">
    <citation type="journal article" date="2000" name="Genome Res.">
        <title>Normalization and subtraction of cap-trapper-selected cDNAs to prepare full-length cDNA libraries for rapid discovery of new genes.</title>
        <authorList>
            <person name="Carninci P."/>
            <person name="Shibata Y."/>
            <person name="Hayatsu N."/>
            <person name="Sugahara Y."/>
            <person name="Shibata K."/>
            <person name="Itoh M."/>
            <person name="Konno H."/>
            <person name="Okazaki Y."/>
            <person name="Muramatsu M."/>
            <person name="Hayashizaki Y."/>
        </authorList>
    </citation>
    <scope>NUCLEOTIDE SEQUENCE</scope>
    <source>
        <strain evidence="2">NOD</strain>
    </source>
</reference>
<dbReference type="AlphaFoldDB" id="Q3U2K6"/>
<feature type="non-terminal residue" evidence="2">
    <location>
        <position position="1"/>
    </location>
</feature>
<evidence type="ECO:0000256" key="1">
    <source>
        <dbReference type="SAM" id="MobiDB-lite"/>
    </source>
</evidence>
<feature type="region of interest" description="Disordered" evidence="1">
    <location>
        <begin position="197"/>
        <end position="216"/>
    </location>
</feature>
<dbReference type="EMBL" id="AK155226">
    <property type="protein sequence ID" value="BAE33134.1"/>
    <property type="molecule type" value="mRNA"/>
</dbReference>
<evidence type="ECO:0000313" key="2">
    <source>
        <dbReference type="EMBL" id="BAE33134.1"/>
    </source>
</evidence>
<reference evidence="2" key="8">
    <citation type="journal article" date="2005" name="Science">
        <title>Antisense Transcription in the Mammalian Transcriptome.</title>
        <authorList>
            <consortium name="RIKEN Genome Exploration Research Group and Genome Science Group (Genome Network Project Core Group) and the FANTOM Consortium"/>
        </authorList>
    </citation>
    <scope>NUCLEOTIDE SEQUENCE</scope>
    <source>
        <strain evidence="2">NOD</strain>
    </source>
</reference>
<name>Q3U2K6_MOUSE</name>
<sequence>GRLERNDGGLATFLGQKDACFCGGEVGSVARSQVSEERVGFGRQHREDASAGLAGCLSAGGDNTRAAAVSPLESRPAGPGFARRCGPAAWASLTSCQGLGRPSQEPAGRPLAGRIPGTSAVQSRSHPDPLLTPVCGLGRLHNRSLFQSPLFALLFSSKGPGQLPGRGRAGAAASQAAAGVHLQLRGSHLGRKVRPSCQAVTPPQAPPRSGSPRLPRHYVGQAGLELRRFSCLCLLSDGIRELSDGIRERTLHLHCDSSVAQVANPLNQWTDCHLV</sequence>
<reference evidence="2" key="1">
    <citation type="journal article" date="1999" name="Methods Enzymol.">
        <title>High-efficiency full-length cDNA cloning.</title>
        <authorList>
            <person name="Carninci P."/>
            <person name="Hayashizaki Y."/>
        </authorList>
    </citation>
    <scope>NUCLEOTIDE SEQUENCE</scope>
    <source>
        <strain evidence="2">NOD</strain>
    </source>
</reference>
<accession>Q3U2K6</accession>
<reference evidence="2" key="4">
    <citation type="journal article" date="2001" name="Nature">
        <title>Functional annotation of a full-length mouse cDNA collection.</title>
        <authorList>
            <consortium name="The RIKEN Genome Exploration Research Group Phase II Team and the FANTOM Consortium"/>
        </authorList>
    </citation>
    <scope>NUCLEOTIDE SEQUENCE</scope>
    <source>
        <strain evidence="2">NOD</strain>
    </source>
</reference>
<proteinExistence type="evidence at transcript level"/>
<reference evidence="2" key="5">
    <citation type="journal article" date="2002" name="Nature">
        <title>Analysis of the mouse transcriptome based on functional annotation of 60,770 full-length cDNAs.</title>
        <authorList>
            <consortium name="The FANTOM Consortium and the RIKEN Genome Exploration Research Group Phase I and II Team"/>
        </authorList>
    </citation>
    <scope>NUCLEOTIDE SEQUENCE</scope>
    <source>
        <strain evidence="2">NOD</strain>
    </source>
</reference>
<protein>
    <submittedName>
        <fullName evidence="2">Uncharacterized protein</fullName>
    </submittedName>
</protein>
<reference evidence="2" key="3">
    <citation type="journal article" date="2000" name="Genome Res.">
        <title>RIKEN integrated sequence analysis (RISA) system--384-format sequencing pipeline with 384 multicapillary sequencer.</title>
        <authorList>
            <person name="Shibata K."/>
            <person name="Itoh M."/>
            <person name="Aizawa K."/>
            <person name="Nagaoka S."/>
            <person name="Sasaki N."/>
            <person name="Carninci P."/>
            <person name="Konno H."/>
            <person name="Akiyama J."/>
            <person name="Nishi K."/>
            <person name="Kitsunai T."/>
            <person name="Tashiro H."/>
            <person name="Itoh M."/>
            <person name="Sumi N."/>
            <person name="Ishii Y."/>
            <person name="Nakamura S."/>
            <person name="Hazama M."/>
            <person name="Nishine T."/>
            <person name="Harada A."/>
            <person name="Yamamoto R."/>
            <person name="Matsumoto H."/>
            <person name="Sakaguchi S."/>
            <person name="Ikegami T."/>
            <person name="Kashiwagi K."/>
            <person name="Fujiwake S."/>
            <person name="Inoue K."/>
            <person name="Togawa Y."/>
            <person name="Izawa M."/>
            <person name="Ohara E."/>
            <person name="Watahiki M."/>
            <person name="Yoneda Y."/>
            <person name="Ishikawa T."/>
            <person name="Ozawa K."/>
            <person name="Tanaka T."/>
            <person name="Matsuura S."/>
            <person name="Kawai J."/>
            <person name="Okazaki Y."/>
            <person name="Muramatsu M."/>
            <person name="Inoue Y."/>
            <person name="Kira A."/>
            <person name="Hayashizaki Y."/>
        </authorList>
    </citation>
    <scope>NUCLEOTIDE SEQUENCE</scope>
    <source>
        <strain evidence="2">NOD</strain>
    </source>
</reference>